<sequence length="405" mass="46501">MDPIIVLIITLIALSGGGAGSAAVMIQRRKRQLALREAVLEKVDHAGRPLSLFDVFWDLGVSDYALALMDHHGILPRAPQDFEKAHSVLDDLIEAHGTYTDFLEDNLAAIQEFYRDHRQTGHRRKIPTLTVRDRKLLPGGRRQKGAGPKGDSTALVRKGEEMPAVVGEVLDDEEREQAERELGLVVHGSVDDRRVSREDLEPLLMTVSADEQMPIGRGVDVDEASKQDWLATVKNIFDGRLTDELKKWWEFRSLRAAKSRLDEQFAKFYDFYADLAGERPDFYEMLYDTTKRWRGEADRIDDLLSQKPWRREPFADCAEVLVFEARRLANQLAHRAKRNVDDTVERIHEHARDGDKAMAGYLLYLNHHAFFAGRAPQYGKYVERIERQAYRVQEELRKLKKEGQL</sequence>
<organism evidence="1 2">
    <name type="scientific">Persicimonas caeni</name>
    <dbReference type="NCBI Taxonomy" id="2292766"/>
    <lineage>
        <taxon>Bacteria</taxon>
        <taxon>Deltaproteobacteria</taxon>
        <taxon>Bradymonadales</taxon>
        <taxon>Bradymonadaceae</taxon>
        <taxon>Persicimonas</taxon>
    </lineage>
</organism>
<evidence type="ECO:0000313" key="2">
    <source>
        <dbReference type="Proteomes" id="UP000315995"/>
    </source>
</evidence>
<dbReference type="AlphaFoldDB" id="A0A4Y6PZT7"/>
<proteinExistence type="predicted"/>
<dbReference type="RefSeq" id="WP_141200214.1">
    <property type="nucleotide sequence ID" value="NZ_CP041186.1"/>
</dbReference>
<accession>A0A5B8YBG5</accession>
<name>A0A4Y6PZT7_PERCE</name>
<dbReference type="Proteomes" id="UP000315995">
    <property type="component" value="Chromosome"/>
</dbReference>
<gene>
    <name evidence="1" type="ORF">FIV42_24350</name>
</gene>
<evidence type="ECO:0000313" key="1">
    <source>
        <dbReference type="EMBL" id="QDG53760.1"/>
    </source>
</evidence>
<dbReference type="EMBL" id="CP041186">
    <property type="protein sequence ID" value="QDG53760.1"/>
    <property type="molecule type" value="Genomic_DNA"/>
</dbReference>
<dbReference type="OrthoDB" id="5524929at2"/>
<keyword evidence="2" id="KW-1185">Reference proteome</keyword>
<protein>
    <submittedName>
        <fullName evidence="1">Uncharacterized protein</fullName>
    </submittedName>
</protein>
<accession>A0A4Y6PZT7</accession>
<reference evidence="1 2" key="1">
    <citation type="submission" date="2019-06" db="EMBL/GenBank/DDBJ databases">
        <title>Persicimonas caeni gen. nov., sp. nov., a predatory bacterium isolated from solar saltern.</title>
        <authorList>
            <person name="Wang S."/>
        </authorList>
    </citation>
    <scope>NUCLEOTIDE SEQUENCE [LARGE SCALE GENOMIC DNA]</scope>
    <source>
        <strain evidence="1 2">YN101</strain>
    </source>
</reference>